<reference evidence="3" key="1">
    <citation type="submission" date="2016-10" db="EMBL/GenBank/DDBJ databases">
        <authorList>
            <person name="Varghese N."/>
            <person name="Submissions S."/>
        </authorList>
    </citation>
    <scope>NUCLEOTIDE SEQUENCE [LARGE SCALE GENOMIC DNA]</scope>
    <source>
        <strain evidence="3">CGMCC 4.3530</strain>
    </source>
</reference>
<accession>A0A1H3IXF3</accession>
<gene>
    <name evidence="2" type="ORF">SAMN05216215_102439</name>
</gene>
<dbReference type="RefSeq" id="WP_093269128.1">
    <property type="nucleotide sequence ID" value="NZ_FNOK01000024.1"/>
</dbReference>
<dbReference type="Proteomes" id="UP000199529">
    <property type="component" value="Unassembled WGS sequence"/>
</dbReference>
<organism evidence="2 3">
    <name type="scientific">Saccharopolyspora shandongensis</name>
    <dbReference type="NCBI Taxonomy" id="418495"/>
    <lineage>
        <taxon>Bacteria</taxon>
        <taxon>Bacillati</taxon>
        <taxon>Actinomycetota</taxon>
        <taxon>Actinomycetes</taxon>
        <taxon>Pseudonocardiales</taxon>
        <taxon>Pseudonocardiaceae</taxon>
        <taxon>Saccharopolyspora</taxon>
    </lineage>
</organism>
<keyword evidence="3" id="KW-1185">Reference proteome</keyword>
<protein>
    <submittedName>
        <fullName evidence="2">Uncharacterized protein</fullName>
    </submittedName>
</protein>
<dbReference type="EMBL" id="FNOK01000024">
    <property type="protein sequence ID" value="SDY31878.1"/>
    <property type="molecule type" value="Genomic_DNA"/>
</dbReference>
<evidence type="ECO:0000256" key="1">
    <source>
        <dbReference type="SAM" id="SignalP"/>
    </source>
</evidence>
<feature type="signal peptide" evidence="1">
    <location>
        <begin position="1"/>
        <end position="39"/>
    </location>
</feature>
<dbReference type="PROSITE" id="PS51257">
    <property type="entry name" value="PROKAR_LIPOPROTEIN"/>
    <property type="match status" value="1"/>
</dbReference>
<evidence type="ECO:0000313" key="3">
    <source>
        <dbReference type="Proteomes" id="UP000199529"/>
    </source>
</evidence>
<feature type="chain" id="PRO_5011524464" evidence="1">
    <location>
        <begin position="40"/>
        <end position="88"/>
    </location>
</feature>
<name>A0A1H3IXF3_9PSEU</name>
<keyword evidence="1" id="KW-0732">Signal</keyword>
<proteinExistence type="predicted"/>
<dbReference type="AlphaFoldDB" id="A0A1H3IXF3"/>
<evidence type="ECO:0000313" key="2">
    <source>
        <dbReference type="EMBL" id="SDY31878.1"/>
    </source>
</evidence>
<sequence length="88" mass="8652">MSLRRIAISGTARAVRPLIAAAPGLASPALIACAGTASAERPVHAMAPGMEVDATTAAEFPAAPTDPEQGSAARGVVPPGLALLRPAT</sequence>